<sequence>MRNRMFLIHPRSMAHFVTEVNDRARRKSDVKPVYFKFKRNRGMRFNRRLFYLRAVILTTIIGSATALAVGPESGIPSGARRAMMPASYFAPLFAVRPPGTPPAAAANQNAASSAATSGTGSPPAKVPVAAPPRESTSRAAEPAASPSPAIATPRAADLVASPSPAIATFQVAESAAPPSPAIVTPRAAELAAPPSSDNAAFQVAESAAPPSSDNATSRAAEPAAPPSSGTHNDDAAGTQREPVRSSWSAAAAGIHINQLIVANSLFTTHMQDRHGAWRINFPPETRDDNASPLWLRTTAEGYSASLANGRAKTTTRDMLLQGGGEVARLRAGDNGSWHLGVMAGIGQGRSKSRDNRTGDSAHGRLHGYSGGIYATWFGDEQNQLGPYFDGSVNYNVFHSHVRSNGRHEQRYSLRGLTGAIAGGYTMLAYSGENRDLLIQPQTQLTWLGVRPTGDGGRESHSAALSGERIQTRLGARASLQTPSSRNRPVQSGFQPFLELNYLRNPSAYDFHHDGRRFQQSGQRHQGEIRIGHAGRLTQNIHLAADLGHRFGQQGFKGYHGSLGLKIEL</sequence>
<dbReference type="InterPro" id="IPR050909">
    <property type="entry name" value="Bact_Autotransporter_VF"/>
</dbReference>
<dbReference type="PANTHER" id="PTHR12338">
    <property type="entry name" value="AUTOTRANSPORTER"/>
    <property type="match status" value="1"/>
</dbReference>
<reference evidence="3 4" key="1">
    <citation type="submission" date="2019-04" db="EMBL/GenBank/DDBJ databases">
        <authorList>
            <person name="Li M."/>
            <person name="Gao C."/>
        </authorList>
    </citation>
    <scope>NUCLEOTIDE SEQUENCE [LARGE SCALE GENOMIC DNA]</scope>
    <source>
        <strain evidence="3 4">BGMRC 2031</strain>
    </source>
</reference>
<feature type="domain" description="Autotransporter" evidence="2">
    <location>
        <begin position="286"/>
        <end position="568"/>
    </location>
</feature>
<dbReference type="PANTHER" id="PTHR12338:SF5">
    <property type="entry name" value="ANTIGEN 43-RELATED"/>
    <property type="match status" value="1"/>
</dbReference>
<gene>
    <name evidence="3" type="ORF">FCN80_12220</name>
</gene>
<dbReference type="EMBL" id="SZPQ01000016">
    <property type="protein sequence ID" value="TKI05973.1"/>
    <property type="molecule type" value="Genomic_DNA"/>
</dbReference>
<evidence type="ECO:0000256" key="1">
    <source>
        <dbReference type="SAM" id="MobiDB-lite"/>
    </source>
</evidence>
<dbReference type="PROSITE" id="PS51208">
    <property type="entry name" value="AUTOTRANSPORTER"/>
    <property type="match status" value="1"/>
</dbReference>
<dbReference type="Proteomes" id="UP000305202">
    <property type="component" value="Unassembled WGS sequence"/>
</dbReference>
<feature type="region of interest" description="Disordered" evidence="1">
    <location>
        <begin position="188"/>
        <end position="246"/>
    </location>
</feature>
<keyword evidence="4" id="KW-1185">Reference proteome</keyword>
<comment type="caution">
    <text evidence="3">The sequence shown here is derived from an EMBL/GenBank/DDBJ whole genome shotgun (WGS) entry which is preliminary data.</text>
</comment>
<evidence type="ECO:0000259" key="2">
    <source>
        <dbReference type="PROSITE" id="PS51208"/>
    </source>
</evidence>
<accession>A0ABY2SNF2</accession>
<dbReference type="InterPro" id="IPR005546">
    <property type="entry name" value="Autotransporte_beta"/>
</dbReference>
<protein>
    <submittedName>
        <fullName evidence="3">Autotransporter outer membrane beta-barrel domain-containing protein</fullName>
    </submittedName>
</protein>
<evidence type="ECO:0000313" key="4">
    <source>
        <dbReference type="Proteomes" id="UP000305202"/>
    </source>
</evidence>
<proteinExistence type="predicted"/>
<feature type="region of interest" description="Disordered" evidence="1">
    <location>
        <begin position="100"/>
        <end position="149"/>
    </location>
</feature>
<dbReference type="InterPro" id="IPR006315">
    <property type="entry name" value="OM_autotransptr_brl_dom"/>
</dbReference>
<dbReference type="SUPFAM" id="SSF103515">
    <property type="entry name" value="Autotransporter"/>
    <property type="match status" value="1"/>
</dbReference>
<feature type="compositionally biased region" description="Low complexity" evidence="1">
    <location>
        <begin position="215"/>
        <end position="228"/>
    </location>
</feature>
<organism evidence="3 4">
    <name type="scientific">Martelella alba</name>
    <dbReference type="NCBI Taxonomy" id="2590451"/>
    <lineage>
        <taxon>Bacteria</taxon>
        <taxon>Pseudomonadati</taxon>
        <taxon>Pseudomonadota</taxon>
        <taxon>Alphaproteobacteria</taxon>
        <taxon>Hyphomicrobiales</taxon>
        <taxon>Aurantimonadaceae</taxon>
        <taxon>Martelella</taxon>
    </lineage>
</organism>
<name>A0ABY2SNF2_9HYPH</name>
<dbReference type="NCBIfam" id="TIGR01414">
    <property type="entry name" value="autotrans_barl"/>
    <property type="match status" value="1"/>
</dbReference>
<dbReference type="SMART" id="SM00869">
    <property type="entry name" value="Autotransporter"/>
    <property type="match status" value="1"/>
</dbReference>
<dbReference type="InterPro" id="IPR036709">
    <property type="entry name" value="Autotransporte_beta_dom_sf"/>
</dbReference>
<evidence type="ECO:0000313" key="3">
    <source>
        <dbReference type="EMBL" id="TKI05973.1"/>
    </source>
</evidence>
<dbReference type="Gene3D" id="2.40.128.130">
    <property type="entry name" value="Autotransporter beta-domain"/>
    <property type="match status" value="1"/>
</dbReference>
<feature type="compositionally biased region" description="Low complexity" evidence="1">
    <location>
        <begin position="102"/>
        <end position="149"/>
    </location>
</feature>